<dbReference type="EMBL" id="RVGV01000049">
    <property type="protein sequence ID" value="MLU13924.1"/>
    <property type="molecule type" value="Genomic_DNA"/>
</dbReference>
<evidence type="ECO:0000256" key="1">
    <source>
        <dbReference type="SAM" id="Coils"/>
    </source>
</evidence>
<keyword evidence="1" id="KW-0175">Coiled coil</keyword>
<proteinExistence type="predicted"/>
<comment type="caution">
    <text evidence="2">The sequence shown here is derived from an EMBL/GenBank/DDBJ whole genome shotgun (WGS) entry which is preliminary data.</text>
</comment>
<dbReference type="InterPro" id="IPR027417">
    <property type="entry name" value="P-loop_NTPase"/>
</dbReference>
<feature type="coiled-coil region" evidence="1">
    <location>
        <begin position="437"/>
        <end position="493"/>
    </location>
</feature>
<organism evidence="2">
    <name type="scientific">Shigella dysenteriae</name>
    <dbReference type="NCBI Taxonomy" id="622"/>
    <lineage>
        <taxon>Bacteria</taxon>
        <taxon>Pseudomonadati</taxon>
        <taxon>Pseudomonadota</taxon>
        <taxon>Gammaproteobacteria</taxon>
        <taxon>Enterobacterales</taxon>
        <taxon>Enterobacteriaceae</taxon>
        <taxon>Shigella</taxon>
    </lineage>
</organism>
<dbReference type="AlphaFoldDB" id="A0A403M5R7"/>
<reference evidence="2" key="1">
    <citation type="submission" date="2018-07" db="EMBL/GenBank/DDBJ databases">
        <authorList>
            <person name="Ashton P.M."/>
            <person name="Dallman T."/>
            <person name="Nair S."/>
            <person name="De Pinna E."/>
            <person name="Peters T."/>
            <person name="Grant K."/>
        </authorList>
    </citation>
    <scope>NUCLEOTIDE SEQUENCE [LARGE SCALE GENOMIC DNA]</scope>
    <source>
        <strain evidence="2">561031</strain>
    </source>
</reference>
<dbReference type="Proteomes" id="UP000839527">
    <property type="component" value="Unassembled WGS sequence"/>
</dbReference>
<protein>
    <recommendedName>
        <fullName evidence="3">Rad50/SbcC-type AAA domain-containing protein</fullName>
    </recommendedName>
</protein>
<gene>
    <name evidence="2" type="ORF">DRW31_16705</name>
</gene>
<sequence>MSKLKIERLIIRTNTSDGIYGTDLKFGYGLNIISAENSSGKSTCIQSIIYALGLEGILGPSRKNPLKSALTTKLHDNNDTEIPVNESKIYLQLSNEHSRKITILRKSDSDISKIVTVYDCEFDKINPHKFTDYFLKAPGSAQREKGFHYFLSNFLGITQPEVIKYDGTKCPLYLESIFTVNYVEQTRGWGGILNVIPTYLGIKDLSQNVLEYTLNLDVREIRKKREIFLDEKKNLETKWANTISELESNAKAYGFFVSTRIPDKITTKSDIYQDSDLYTLDENNREISLPLYKAHKENELEYIRAQLKNNDIPNDGVLDSVLDSLRVNLANQEYALSLLISDIESNKLYISSINKSLTDTKESLRKYRDIEKLKLLGSQEDFSFVTGSCPTCGQAVEDTLLPASFDGKTLTVEDNIKYLEKTYAVFDSLAKSEKIKFERKEAALKVANAKVRDLRNQIKEVQRSISSPINSELRELIRKEVKLEKDIDILNSLEEFEISKKDTLMAVLSDWYDCNNQLTVLPYDGFCKADILKLRLLRDSFKSNLEDFGYKSTPIEEFDLSRNTYKPTVDGIDIGSEASASDNIRVIWSYLYSLLMLDSSARDISTNHLGLLIMDEPRQQETKDASFRTLIKKASESYIQEKQIIMGTSEKFTDLIAMLDGLHVNLLHFDSNIIRKQ</sequence>
<dbReference type="Gene3D" id="3.40.50.300">
    <property type="entry name" value="P-loop containing nucleotide triphosphate hydrolases"/>
    <property type="match status" value="1"/>
</dbReference>
<evidence type="ECO:0008006" key="3">
    <source>
        <dbReference type="Google" id="ProtNLM"/>
    </source>
</evidence>
<name>A0A403M5R7_SHIDY</name>
<evidence type="ECO:0000313" key="2">
    <source>
        <dbReference type="EMBL" id="MLU13924.1"/>
    </source>
</evidence>
<accession>A0A403M5R7</accession>